<evidence type="ECO:0000313" key="3">
    <source>
        <dbReference type="Proteomes" id="UP000886653"/>
    </source>
</evidence>
<accession>A0A9P6NAR9</accession>
<comment type="caution">
    <text evidence="2">The sequence shown here is derived from an EMBL/GenBank/DDBJ whole genome shotgun (WGS) entry which is preliminary data.</text>
</comment>
<name>A0A9P6NAR9_9BASI</name>
<dbReference type="AlphaFoldDB" id="A0A9P6NAR9"/>
<feature type="compositionally biased region" description="Polar residues" evidence="1">
    <location>
        <begin position="1"/>
        <end position="17"/>
    </location>
</feature>
<dbReference type="Proteomes" id="UP000886653">
    <property type="component" value="Unassembled WGS sequence"/>
</dbReference>
<keyword evidence="3" id="KW-1185">Reference proteome</keyword>
<feature type="region of interest" description="Disordered" evidence="1">
    <location>
        <begin position="1"/>
        <end position="28"/>
    </location>
</feature>
<protein>
    <submittedName>
        <fullName evidence="2">Uncharacterized protein</fullName>
    </submittedName>
</protein>
<proteinExistence type="predicted"/>
<sequence>MMIDKNQVNHSGNNVASSEVLRRPVVGSKETQVHELDIKIKKQSSKNSGNLGDKMIMPNPFNSGCMFKGQHIGGHVINTTKQ</sequence>
<evidence type="ECO:0000313" key="2">
    <source>
        <dbReference type="EMBL" id="KAG0140867.1"/>
    </source>
</evidence>
<organism evidence="2 3">
    <name type="scientific">Cronartium quercuum f. sp. fusiforme G11</name>
    <dbReference type="NCBI Taxonomy" id="708437"/>
    <lineage>
        <taxon>Eukaryota</taxon>
        <taxon>Fungi</taxon>
        <taxon>Dikarya</taxon>
        <taxon>Basidiomycota</taxon>
        <taxon>Pucciniomycotina</taxon>
        <taxon>Pucciniomycetes</taxon>
        <taxon>Pucciniales</taxon>
        <taxon>Coleosporiaceae</taxon>
        <taxon>Cronartium</taxon>
    </lineage>
</organism>
<evidence type="ECO:0000256" key="1">
    <source>
        <dbReference type="SAM" id="MobiDB-lite"/>
    </source>
</evidence>
<reference evidence="2" key="1">
    <citation type="submission" date="2013-11" db="EMBL/GenBank/DDBJ databases">
        <title>Genome sequence of the fusiform rust pathogen reveals effectors for host alternation and coevolution with pine.</title>
        <authorList>
            <consortium name="DOE Joint Genome Institute"/>
            <person name="Smith K."/>
            <person name="Pendleton A."/>
            <person name="Kubisiak T."/>
            <person name="Anderson C."/>
            <person name="Salamov A."/>
            <person name="Aerts A."/>
            <person name="Riley R."/>
            <person name="Clum A."/>
            <person name="Lindquist E."/>
            <person name="Ence D."/>
            <person name="Campbell M."/>
            <person name="Kronenberg Z."/>
            <person name="Feau N."/>
            <person name="Dhillon B."/>
            <person name="Hamelin R."/>
            <person name="Burleigh J."/>
            <person name="Smith J."/>
            <person name="Yandell M."/>
            <person name="Nelson C."/>
            <person name="Grigoriev I."/>
            <person name="Davis J."/>
        </authorList>
    </citation>
    <scope>NUCLEOTIDE SEQUENCE</scope>
    <source>
        <strain evidence="2">G11</strain>
    </source>
</reference>
<dbReference type="EMBL" id="MU167415">
    <property type="protein sequence ID" value="KAG0140867.1"/>
    <property type="molecule type" value="Genomic_DNA"/>
</dbReference>
<gene>
    <name evidence="2" type="ORF">CROQUDRAFT_110860</name>
</gene>